<protein>
    <recommendedName>
        <fullName evidence="11">Murein biosynthesis integral membrane protein MurJ</fullName>
    </recommendedName>
</protein>
<proteinExistence type="predicted"/>
<keyword evidence="6 8" id="KW-1133">Transmembrane helix</keyword>
<evidence type="ECO:0000313" key="9">
    <source>
        <dbReference type="EMBL" id="GMA95177.1"/>
    </source>
</evidence>
<dbReference type="PANTHER" id="PTHR47019">
    <property type="entry name" value="LIPID II FLIPPASE MURJ"/>
    <property type="match status" value="1"/>
</dbReference>
<feature type="transmembrane region" description="Helical" evidence="8">
    <location>
        <begin position="260"/>
        <end position="279"/>
    </location>
</feature>
<feature type="transmembrane region" description="Helical" evidence="8">
    <location>
        <begin position="408"/>
        <end position="429"/>
    </location>
</feature>
<feature type="transmembrane region" description="Helical" evidence="8">
    <location>
        <begin position="147"/>
        <end position="165"/>
    </location>
</feature>
<evidence type="ECO:0000256" key="1">
    <source>
        <dbReference type="ARBA" id="ARBA00004651"/>
    </source>
</evidence>
<feature type="transmembrane region" description="Helical" evidence="8">
    <location>
        <begin position="97"/>
        <end position="127"/>
    </location>
</feature>
<keyword evidence="4" id="KW-0133">Cell shape</keyword>
<evidence type="ECO:0000256" key="3">
    <source>
        <dbReference type="ARBA" id="ARBA00022692"/>
    </source>
</evidence>
<gene>
    <name evidence="9" type="ORF">GCM10025881_20010</name>
</gene>
<dbReference type="PRINTS" id="PR01806">
    <property type="entry name" value="VIRFACTRMVIN"/>
</dbReference>
<evidence type="ECO:0000256" key="5">
    <source>
        <dbReference type="ARBA" id="ARBA00022984"/>
    </source>
</evidence>
<sequence length="565" mass="58245">MTAPPPLPGSPAAPPARMGRASALLASGTIVSRVLGFLSAFALTTVIGLNNQGANAFAVANTLPNNILPLVSGGLLSATLVPAIVRAARHADGGDVFVSRLITLGTTAFLVVTLVAVGLAPVLVGIYTAGGGGNALAGAGVQLTLAMSFWCLPQLFFYALFALLGEVLNARGVFGPVTWVPAINNIVVIASLVLFWALFGNDHVERTAGTWTPAQVAVLAGGATLGVIVQCIALAFFWRRTGLRFRIDFRWRGLGTVGRIGAWTFGMVLISLVAGIVQTNIALTAGADDASAAVLKTAWLIYVLPHSIIALSIATAYYSRMSAHARDGRLADMRADVSASLRQIGLLVTGAAVALAVAAVPFAAFFSHTRGELTGTAFVLLGYLPGLVPFGILYVLQRAFFALADTRTPFWIQLLQGVLFCGLACTMLAAPGEWVAAGIALATTVAGFVQTLVSALVLRRRMGGIDGGRLLRRLGVFALATIPAALVGLAVLAALGGLDLSQGIAAGHGFAAGLGFTAASRGAAFVSVLVVGGVTALVYLAVLAALRVPELRDLLAPVRRILRRG</sequence>
<dbReference type="EMBL" id="BSVB01000001">
    <property type="protein sequence ID" value="GMA95177.1"/>
    <property type="molecule type" value="Genomic_DNA"/>
</dbReference>
<keyword evidence="7 8" id="KW-0472">Membrane</keyword>
<feature type="transmembrane region" description="Helical" evidence="8">
    <location>
        <begin position="470"/>
        <end position="495"/>
    </location>
</feature>
<name>A0ABQ6K8L1_9MICO</name>
<evidence type="ECO:0000256" key="6">
    <source>
        <dbReference type="ARBA" id="ARBA00022989"/>
    </source>
</evidence>
<feature type="transmembrane region" description="Helical" evidence="8">
    <location>
        <begin position="435"/>
        <end position="458"/>
    </location>
</feature>
<keyword evidence="2" id="KW-1003">Cell membrane</keyword>
<dbReference type="Pfam" id="PF03023">
    <property type="entry name" value="MurJ"/>
    <property type="match status" value="1"/>
</dbReference>
<feature type="transmembrane region" description="Helical" evidence="8">
    <location>
        <begin position="23"/>
        <end position="47"/>
    </location>
</feature>
<comment type="caution">
    <text evidence="9">The sequence shown here is derived from an EMBL/GenBank/DDBJ whole genome shotgun (WGS) entry which is preliminary data.</text>
</comment>
<feature type="transmembrane region" description="Helical" evidence="8">
    <location>
        <begin position="344"/>
        <end position="365"/>
    </location>
</feature>
<evidence type="ECO:0000256" key="7">
    <source>
        <dbReference type="ARBA" id="ARBA00023136"/>
    </source>
</evidence>
<feature type="transmembrane region" description="Helical" evidence="8">
    <location>
        <begin position="523"/>
        <end position="546"/>
    </location>
</feature>
<dbReference type="InterPro" id="IPR004268">
    <property type="entry name" value="MurJ"/>
</dbReference>
<dbReference type="RefSeq" id="WP_284253990.1">
    <property type="nucleotide sequence ID" value="NZ_BAAAQO010000002.1"/>
</dbReference>
<evidence type="ECO:0000256" key="4">
    <source>
        <dbReference type="ARBA" id="ARBA00022960"/>
    </source>
</evidence>
<keyword evidence="3 8" id="KW-0812">Transmembrane</keyword>
<feature type="transmembrane region" description="Helical" evidence="8">
    <location>
        <begin position="299"/>
        <end position="319"/>
    </location>
</feature>
<evidence type="ECO:0008006" key="11">
    <source>
        <dbReference type="Google" id="ProtNLM"/>
    </source>
</evidence>
<keyword evidence="5" id="KW-0573">Peptidoglycan synthesis</keyword>
<accession>A0ABQ6K8L1</accession>
<dbReference type="InterPro" id="IPR051050">
    <property type="entry name" value="Lipid_II_flippase_MurJ/MviN"/>
</dbReference>
<evidence type="ECO:0000313" key="10">
    <source>
        <dbReference type="Proteomes" id="UP001157034"/>
    </source>
</evidence>
<feature type="transmembrane region" description="Helical" evidence="8">
    <location>
        <begin position="219"/>
        <end position="239"/>
    </location>
</feature>
<feature type="transmembrane region" description="Helical" evidence="8">
    <location>
        <begin position="67"/>
        <end position="85"/>
    </location>
</feature>
<dbReference type="Proteomes" id="UP001157034">
    <property type="component" value="Unassembled WGS sequence"/>
</dbReference>
<feature type="transmembrane region" description="Helical" evidence="8">
    <location>
        <begin position="177"/>
        <end position="199"/>
    </location>
</feature>
<comment type="subcellular location">
    <subcellularLocation>
        <location evidence="1">Cell membrane</location>
        <topology evidence="1">Multi-pass membrane protein</topology>
    </subcellularLocation>
</comment>
<keyword evidence="10" id="KW-1185">Reference proteome</keyword>
<evidence type="ECO:0000256" key="2">
    <source>
        <dbReference type="ARBA" id="ARBA00022475"/>
    </source>
</evidence>
<feature type="transmembrane region" description="Helical" evidence="8">
    <location>
        <begin position="377"/>
        <end position="396"/>
    </location>
</feature>
<evidence type="ECO:0000256" key="8">
    <source>
        <dbReference type="SAM" id="Phobius"/>
    </source>
</evidence>
<dbReference type="PANTHER" id="PTHR47019:SF1">
    <property type="entry name" value="LIPID II FLIPPASE MURJ"/>
    <property type="match status" value="1"/>
</dbReference>
<organism evidence="9 10">
    <name type="scientific">Pseudolysinimonas kribbensis</name>
    <dbReference type="NCBI Taxonomy" id="433641"/>
    <lineage>
        <taxon>Bacteria</taxon>
        <taxon>Bacillati</taxon>
        <taxon>Actinomycetota</taxon>
        <taxon>Actinomycetes</taxon>
        <taxon>Micrococcales</taxon>
        <taxon>Microbacteriaceae</taxon>
        <taxon>Pseudolysinimonas</taxon>
    </lineage>
</organism>
<reference evidence="10" key="1">
    <citation type="journal article" date="2019" name="Int. J. Syst. Evol. Microbiol.">
        <title>The Global Catalogue of Microorganisms (GCM) 10K type strain sequencing project: providing services to taxonomists for standard genome sequencing and annotation.</title>
        <authorList>
            <consortium name="The Broad Institute Genomics Platform"/>
            <consortium name="The Broad Institute Genome Sequencing Center for Infectious Disease"/>
            <person name="Wu L."/>
            <person name="Ma J."/>
        </authorList>
    </citation>
    <scope>NUCLEOTIDE SEQUENCE [LARGE SCALE GENOMIC DNA]</scope>
    <source>
        <strain evidence="10">NBRC 108894</strain>
    </source>
</reference>